<sequence>MYLALCSLLRIVCEFNYTVVISLYIYIYLGRFL</sequence>
<protein>
    <submittedName>
        <fullName evidence="2">Uncharacterized protein</fullName>
    </submittedName>
</protein>
<organism evidence="2">
    <name type="scientific">Populus trichocarpa</name>
    <name type="common">Western balsam poplar</name>
    <name type="synonym">Populus balsamifera subsp. trichocarpa</name>
    <dbReference type="NCBI Taxonomy" id="3694"/>
    <lineage>
        <taxon>Eukaryota</taxon>
        <taxon>Viridiplantae</taxon>
        <taxon>Streptophyta</taxon>
        <taxon>Embryophyta</taxon>
        <taxon>Tracheophyta</taxon>
        <taxon>Spermatophyta</taxon>
        <taxon>Magnoliopsida</taxon>
        <taxon>eudicotyledons</taxon>
        <taxon>Gunneridae</taxon>
        <taxon>Pentapetalae</taxon>
        <taxon>rosids</taxon>
        <taxon>fabids</taxon>
        <taxon>Malpighiales</taxon>
        <taxon>Salicaceae</taxon>
        <taxon>Saliceae</taxon>
        <taxon>Populus</taxon>
    </lineage>
</organism>
<dbReference type="EMBL" id="EF144633">
    <property type="protein sequence ID" value="ABK92863.1"/>
    <property type="molecule type" value="mRNA"/>
</dbReference>
<accession>A9P910</accession>
<name>A9P910_POPTR</name>
<evidence type="ECO:0000256" key="1">
    <source>
        <dbReference type="SAM" id="Phobius"/>
    </source>
</evidence>
<dbReference type="AlphaFoldDB" id="A9P910"/>
<proteinExistence type="evidence at transcript level"/>
<keyword evidence="1" id="KW-0812">Transmembrane</keyword>
<keyword evidence="1" id="KW-0472">Membrane</keyword>
<feature type="transmembrane region" description="Helical" evidence="1">
    <location>
        <begin position="7"/>
        <end position="29"/>
    </location>
</feature>
<reference evidence="2" key="1">
    <citation type="journal article" date="2008" name="BMC Genomics">
        <title>Analysis of 4,664 high-quality sequence-finished poplar full-length cDNA clones and their utility for the discovery of genes responding to insect feeding.</title>
        <authorList>
            <person name="Ralph S.G."/>
            <person name="Chun H.J."/>
            <person name="Cooper D."/>
            <person name="Kirkpatrick R."/>
            <person name="Kolosova N."/>
            <person name="Gunter L."/>
            <person name="Tuskan G.A."/>
            <person name="Douglas C.J."/>
            <person name="Holt R.A."/>
            <person name="Jones S.J."/>
            <person name="Marra M.A."/>
            <person name="Bohlmann J."/>
        </authorList>
    </citation>
    <scope>NUCLEOTIDE SEQUENCE</scope>
    <source>
        <tissue evidence="2">Phloem and cambium</tissue>
    </source>
</reference>
<keyword evidence="1" id="KW-1133">Transmembrane helix</keyword>
<evidence type="ECO:0000313" key="2">
    <source>
        <dbReference type="EMBL" id="ABK92863.1"/>
    </source>
</evidence>